<protein>
    <submittedName>
        <fullName evidence="1">Uncharacterized protein</fullName>
    </submittedName>
</protein>
<dbReference type="AlphaFoldDB" id="A0A550CGN5"/>
<sequence length="130" mass="14190">MVRGPCGCLIDTGVDTARRTVRRQLVRVGTHQACVVVMLSQEVGREASASVAHDDCTWPREKVELTAGDERTKGGFLHAAESIRWGVLTCRCIRDSAVANCVAVTVPLTVELKDWTVQRYGHGSRPSASR</sequence>
<dbReference type="EMBL" id="VDMD01000008">
    <property type="protein sequence ID" value="TRM63957.1"/>
    <property type="molecule type" value="Genomic_DNA"/>
</dbReference>
<accession>A0A550CGN5</accession>
<organism evidence="1 2">
    <name type="scientific">Schizophyllum amplum</name>
    <dbReference type="NCBI Taxonomy" id="97359"/>
    <lineage>
        <taxon>Eukaryota</taxon>
        <taxon>Fungi</taxon>
        <taxon>Dikarya</taxon>
        <taxon>Basidiomycota</taxon>
        <taxon>Agaricomycotina</taxon>
        <taxon>Agaricomycetes</taxon>
        <taxon>Agaricomycetidae</taxon>
        <taxon>Agaricales</taxon>
        <taxon>Schizophyllaceae</taxon>
        <taxon>Schizophyllum</taxon>
    </lineage>
</organism>
<evidence type="ECO:0000313" key="1">
    <source>
        <dbReference type="EMBL" id="TRM63957.1"/>
    </source>
</evidence>
<dbReference type="Proteomes" id="UP000320762">
    <property type="component" value="Unassembled WGS sequence"/>
</dbReference>
<name>A0A550CGN5_9AGAR</name>
<keyword evidence="2" id="KW-1185">Reference proteome</keyword>
<evidence type="ECO:0000313" key="2">
    <source>
        <dbReference type="Proteomes" id="UP000320762"/>
    </source>
</evidence>
<gene>
    <name evidence="1" type="ORF">BD626DRAFT_263437</name>
</gene>
<comment type="caution">
    <text evidence="1">The sequence shown here is derived from an EMBL/GenBank/DDBJ whole genome shotgun (WGS) entry which is preliminary data.</text>
</comment>
<reference evidence="1 2" key="1">
    <citation type="journal article" date="2019" name="New Phytol.">
        <title>Comparative genomics reveals unique wood-decay strategies and fruiting body development in the Schizophyllaceae.</title>
        <authorList>
            <person name="Almasi E."/>
            <person name="Sahu N."/>
            <person name="Krizsan K."/>
            <person name="Balint B."/>
            <person name="Kovacs G.M."/>
            <person name="Kiss B."/>
            <person name="Cseklye J."/>
            <person name="Drula E."/>
            <person name="Henrissat B."/>
            <person name="Nagy I."/>
            <person name="Chovatia M."/>
            <person name="Adam C."/>
            <person name="LaButti K."/>
            <person name="Lipzen A."/>
            <person name="Riley R."/>
            <person name="Grigoriev I.V."/>
            <person name="Nagy L.G."/>
        </authorList>
    </citation>
    <scope>NUCLEOTIDE SEQUENCE [LARGE SCALE GENOMIC DNA]</scope>
    <source>
        <strain evidence="1 2">NL-1724</strain>
    </source>
</reference>
<proteinExistence type="predicted"/>